<dbReference type="SFLD" id="SFLDG01129">
    <property type="entry name" value="C1.5:_HAD__Beta-PGM__Phosphata"/>
    <property type="match status" value="1"/>
</dbReference>
<dbReference type="Pfam" id="PF13419">
    <property type="entry name" value="HAD_2"/>
    <property type="match status" value="1"/>
</dbReference>
<dbReference type="RefSeq" id="WP_069305765.1">
    <property type="nucleotide sequence ID" value="NZ_MCRJ01000009.1"/>
</dbReference>
<keyword evidence="1" id="KW-0378">Hydrolase</keyword>
<name>A0A1E3H886_9HYPH</name>
<dbReference type="AlphaFoldDB" id="A0A1E3H886"/>
<dbReference type="Gene3D" id="3.40.50.1000">
    <property type="entry name" value="HAD superfamily/HAD-like"/>
    <property type="match status" value="1"/>
</dbReference>
<dbReference type="Gene3D" id="1.10.150.240">
    <property type="entry name" value="Putative phosphatase, domain 2"/>
    <property type="match status" value="1"/>
</dbReference>
<comment type="caution">
    <text evidence="1">The sequence shown here is derived from an EMBL/GenBank/DDBJ whole genome shotgun (WGS) entry which is preliminary data.</text>
</comment>
<proteinExistence type="predicted"/>
<dbReference type="InterPro" id="IPR036412">
    <property type="entry name" value="HAD-like_sf"/>
</dbReference>
<protein>
    <submittedName>
        <fullName evidence="1">Pyrophosphatase PpaX</fullName>
        <ecNumber evidence="1">3.6.1.1</ecNumber>
    </submittedName>
</protein>
<dbReference type="EMBL" id="MCRJ01000009">
    <property type="protein sequence ID" value="ODN72006.1"/>
    <property type="molecule type" value="Genomic_DNA"/>
</dbReference>
<dbReference type="InterPro" id="IPR006439">
    <property type="entry name" value="HAD-SF_hydro_IA"/>
</dbReference>
<dbReference type="Proteomes" id="UP000094622">
    <property type="component" value="Unassembled WGS sequence"/>
</dbReference>
<dbReference type="PANTHER" id="PTHR43434">
    <property type="entry name" value="PHOSPHOGLYCOLATE PHOSPHATASE"/>
    <property type="match status" value="1"/>
</dbReference>
<dbReference type="EC" id="3.6.1.1" evidence="1"/>
<evidence type="ECO:0000313" key="1">
    <source>
        <dbReference type="EMBL" id="ODN72006.1"/>
    </source>
</evidence>
<dbReference type="PATRIC" id="fig|1439726.3.peg.666"/>
<gene>
    <name evidence="1" type="primary">ppaX</name>
    <name evidence="1" type="ORF">A6302_00631</name>
</gene>
<dbReference type="GO" id="GO:0005829">
    <property type="term" value="C:cytosol"/>
    <property type="evidence" value="ECO:0007669"/>
    <property type="project" value="TreeGrafter"/>
</dbReference>
<organism evidence="1 2">
    <name type="scientific">Methylobrevis pamukkalensis</name>
    <dbReference type="NCBI Taxonomy" id="1439726"/>
    <lineage>
        <taxon>Bacteria</taxon>
        <taxon>Pseudomonadati</taxon>
        <taxon>Pseudomonadota</taxon>
        <taxon>Alphaproteobacteria</taxon>
        <taxon>Hyphomicrobiales</taxon>
        <taxon>Pleomorphomonadaceae</taxon>
        <taxon>Methylobrevis</taxon>
    </lineage>
</organism>
<dbReference type="GO" id="GO:0008967">
    <property type="term" value="F:phosphoglycolate phosphatase activity"/>
    <property type="evidence" value="ECO:0007669"/>
    <property type="project" value="TreeGrafter"/>
</dbReference>
<dbReference type="InterPro" id="IPR023214">
    <property type="entry name" value="HAD_sf"/>
</dbReference>
<dbReference type="OrthoDB" id="9782449at2"/>
<dbReference type="InterPro" id="IPR041492">
    <property type="entry name" value="HAD_2"/>
</dbReference>
<dbReference type="NCBIfam" id="TIGR01549">
    <property type="entry name" value="HAD-SF-IA-v1"/>
    <property type="match status" value="1"/>
</dbReference>
<reference evidence="1 2" key="1">
    <citation type="submission" date="2016-07" db="EMBL/GenBank/DDBJ databases">
        <title>Draft Genome Sequence of Methylobrevis pamukkalensis PK2.</title>
        <authorList>
            <person name="Vasilenko O.V."/>
            <person name="Doronina N.V."/>
            <person name="Shmareva M.N."/>
            <person name="Tarlachkov S.V."/>
            <person name="Mustakhimov I."/>
            <person name="Trotsenko Y.A."/>
        </authorList>
    </citation>
    <scope>NUCLEOTIDE SEQUENCE [LARGE SCALE GENOMIC DNA]</scope>
    <source>
        <strain evidence="1 2">PK2</strain>
    </source>
</reference>
<dbReference type="GO" id="GO:0006281">
    <property type="term" value="P:DNA repair"/>
    <property type="evidence" value="ECO:0007669"/>
    <property type="project" value="TreeGrafter"/>
</dbReference>
<dbReference type="GO" id="GO:0004427">
    <property type="term" value="F:inorganic diphosphate phosphatase activity"/>
    <property type="evidence" value="ECO:0007669"/>
    <property type="project" value="UniProtKB-EC"/>
</dbReference>
<dbReference type="PANTHER" id="PTHR43434:SF24">
    <property type="entry name" value="HYDROLASE-RELATED"/>
    <property type="match status" value="1"/>
</dbReference>
<sequence>MKLVLFDCDGTLVDSQHMIVGSMTAAFMTLGREPPPRDDILSIVGLSLPVAVGQLDPAADEARVAALVDAYKAAFFEARTGGLAEPLYPGTVAAITTLAAREDVILGIATGKSRRGLEAILAHHDLRDYFAVLKTADDAPSKPHPAMVVDAMAELGAEPERTVVVGDTVFDIQMARAAGARGIGVSWGYHPPQALVQAGAHPVIDHFDDLVPAFDRLFSGEAT</sequence>
<keyword evidence="2" id="KW-1185">Reference proteome</keyword>
<dbReference type="SFLD" id="SFLDG01135">
    <property type="entry name" value="C1.5.6:_HAD__Beta-PGM__Phospha"/>
    <property type="match status" value="1"/>
</dbReference>
<evidence type="ECO:0000313" key="2">
    <source>
        <dbReference type="Proteomes" id="UP000094622"/>
    </source>
</evidence>
<dbReference type="NCBIfam" id="TIGR01509">
    <property type="entry name" value="HAD-SF-IA-v3"/>
    <property type="match status" value="1"/>
</dbReference>
<dbReference type="InterPro" id="IPR023198">
    <property type="entry name" value="PGP-like_dom2"/>
</dbReference>
<dbReference type="SUPFAM" id="SSF56784">
    <property type="entry name" value="HAD-like"/>
    <property type="match status" value="1"/>
</dbReference>
<accession>A0A1E3H886</accession>
<dbReference type="InterPro" id="IPR050155">
    <property type="entry name" value="HAD-like_hydrolase_sf"/>
</dbReference>
<dbReference type="SFLD" id="SFLDS00003">
    <property type="entry name" value="Haloacid_Dehalogenase"/>
    <property type="match status" value="1"/>
</dbReference>